<accession>A0ABN6R9P8</accession>
<name>A0ABN6R9P8_STRNI</name>
<geneLocation type="plasmid" evidence="1 2">
    <name>SNP1</name>
</geneLocation>
<keyword evidence="1" id="KW-0614">Plasmid</keyword>
<sequence length="135" mass="14327">MNARTRRLTQAGGYGAAVLAMVVGGGILTAPSAAASADNSLTFTNNALYFVDTCYEWQGPDGVEKKNYCHNARAKGATWKAYFPPEATGATVKVTFAGYTGGAPKTVTIDDADKDHCYNLEGVWPNVAEVLRVNC</sequence>
<evidence type="ECO:0000313" key="2">
    <source>
        <dbReference type="Proteomes" id="UP001059597"/>
    </source>
</evidence>
<reference evidence="1" key="1">
    <citation type="submission" date="2022-06" db="EMBL/GenBank/DDBJ databases">
        <title>Complete genome sequence of Streptomyces nigrescens HEK616.</title>
        <authorList>
            <person name="Asamizu S."/>
            <person name="Onaka H."/>
        </authorList>
    </citation>
    <scope>NUCLEOTIDE SEQUENCE</scope>
    <source>
        <strain evidence="1">HEK616</strain>
        <plasmid evidence="1">SNP1</plasmid>
    </source>
</reference>
<proteinExistence type="predicted"/>
<organism evidence="1 2">
    <name type="scientific">Streptomyces nigrescens</name>
    <dbReference type="NCBI Taxonomy" id="1920"/>
    <lineage>
        <taxon>Bacteria</taxon>
        <taxon>Bacillati</taxon>
        <taxon>Actinomycetota</taxon>
        <taxon>Actinomycetes</taxon>
        <taxon>Kitasatosporales</taxon>
        <taxon>Streptomycetaceae</taxon>
        <taxon>Streptomyces</taxon>
    </lineage>
</organism>
<dbReference type="Proteomes" id="UP001059597">
    <property type="component" value="Plasmid SNP1"/>
</dbReference>
<dbReference type="EMBL" id="AP026074">
    <property type="protein sequence ID" value="BDM74325.1"/>
    <property type="molecule type" value="Genomic_DNA"/>
</dbReference>
<evidence type="ECO:0000313" key="1">
    <source>
        <dbReference type="EMBL" id="BDM74325.1"/>
    </source>
</evidence>
<evidence type="ECO:0008006" key="3">
    <source>
        <dbReference type="Google" id="ProtNLM"/>
    </source>
</evidence>
<keyword evidence="2" id="KW-1185">Reference proteome</keyword>
<gene>
    <name evidence="1" type="ORF">HEK616_78120</name>
</gene>
<dbReference type="RefSeq" id="WP_261957866.1">
    <property type="nucleotide sequence ID" value="NZ_AP026074.1"/>
</dbReference>
<protein>
    <recommendedName>
        <fullName evidence="3">Secreted protein</fullName>
    </recommendedName>
</protein>